<dbReference type="PANTHER" id="PTHR11739">
    <property type="entry name" value="CITRATE SYNTHASE"/>
    <property type="match status" value="1"/>
</dbReference>
<gene>
    <name evidence="5" type="ORF">CAK95_07145</name>
</gene>
<dbReference type="GO" id="GO:0005975">
    <property type="term" value="P:carbohydrate metabolic process"/>
    <property type="evidence" value="ECO:0007669"/>
    <property type="project" value="TreeGrafter"/>
</dbReference>
<comment type="pathway">
    <text evidence="1">Carbohydrate metabolism; tricarboxylic acid cycle; isocitrate from oxaloacetate: step 1/2.</text>
</comment>
<evidence type="ECO:0000313" key="6">
    <source>
        <dbReference type="Proteomes" id="UP000194137"/>
    </source>
</evidence>
<keyword evidence="4" id="KW-0808">Transferase</keyword>
<dbReference type="GO" id="GO:0005829">
    <property type="term" value="C:cytosol"/>
    <property type="evidence" value="ECO:0007669"/>
    <property type="project" value="TreeGrafter"/>
</dbReference>
<dbReference type="KEGG" id="psin:CAK95_07145"/>
<proteinExistence type="inferred from homology"/>
<name>A0A1W6ZNA8_9HYPH</name>
<sequence>MVKKGKALQSRMGWSTADTITVQERDFTNDLLGKIDLGAMAFLEIQGRMPSDKEARVFNALLVTLVEHGMTPQAMTSRLVYLASPEALQAAVAAGLCGVGSVFAGGSEQIAKVLQDGLRDAAPDADLPAIARRIVDEHVGRKQPIPGIGHPLHKPIDPRTPVLFSIAEQNGFRGRYIALLEAICAEAETRLNRPLPINATGAIGAILCELGFPWRICRGIAVISRAVGLVGHLAEEMRNPLAREIWERAEKEVFDNRPQ</sequence>
<dbReference type="Pfam" id="PF00285">
    <property type="entry name" value="Citrate_synt"/>
    <property type="match status" value="1"/>
</dbReference>
<dbReference type="InterPro" id="IPR016142">
    <property type="entry name" value="Citrate_synth-like_lrg_a-sub"/>
</dbReference>
<dbReference type="GO" id="GO:0006099">
    <property type="term" value="P:tricarboxylic acid cycle"/>
    <property type="evidence" value="ECO:0007669"/>
    <property type="project" value="UniProtKB-UniPathway"/>
</dbReference>
<dbReference type="NCBIfam" id="NF004868">
    <property type="entry name" value="PRK06224.1-5"/>
    <property type="match status" value="1"/>
</dbReference>
<dbReference type="EC" id="2.3.3.16" evidence="3"/>
<dbReference type="InterPro" id="IPR002020">
    <property type="entry name" value="Citrate_synthase"/>
</dbReference>
<dbReference type="InterPro" id="IPR036969">
    <property type="entry name" value="Citrate_synthase_sf"/>
</dbReference>
<dbReference type="InterPro" id="IPR016143">
    <property type="entry name" value="Citrate_synth-like_sm_a-sub"/>
</dbReference>
<dbReference type="SUPFAM" id="SSF48256">
    <property type="entry name" value="Citrate synthase"/>
    <property type="match status" value="1"/>
</dbReference>
<evidence type="ECO:0000256" key="3">
    <source>
        <dbReference type="ARBA" id="ARBA00012972"/>
    </source>
</evidence>
<comment type="similarity">
    <text evidence="2">Belongs to the citrate synthase family.</text>
</comment>
<evidence type="ECO:0000313" key="5">
    <source>
        <dbReference type="EMBL" id="ARP98878.1"/>
    </source>
</evidence>
<dbReference type="PANTHER" id="PTHR11739:SF4">
    <property type="entry name" value="CITRATE SYNTHASE, PEROXISOMAL"/>
    <property type="match status" value="1"/>
</dbReference>
<reference evidence="5 6" key="1">
    <citation type="submission" date="2017-05" db="EMBL/GenBank/DDBJ databases">
        <title>Full genome sequence of Pseudorhodoplanes sinuspersici.</title>
        <authorList>
            <person name="Dastgheib S.M.M."/>
            <person name="Shavandi M."/>
            <person name="Tirandaz H."/>
        </authorList>
    </citation>
    <scope>NUCLEOTIDE SEQUENCE [LARGE SCALE GENOMIC DNA]</scope>
    <source>
        <strain evidence="5 6">RIPI110</strain>
    </source>
</reference>
<dbReference type="OrthoDB" id="9759263at2"/>
<dbReference type="GO" id="GO:0016829">
    <property type="term" value="F:lyase activity"/>
    <property type="evidence" value="ECO:0007669"/>
    <property type="project" value="UniProtKB-KW"/>
</dbReference>
<protein>
    <recommendedName>
        <fullName evidence="3">citrate synthase (unknown stereospecificity)</fullName>
        <ecNumber evidence="3">2.3.3.16</ecNumber>
    </recommendedName>
</protein>
<dbReference type="Gene3D" id="1.10.580.10">
    <property type="entry name" value="Citrate Synthase, domain 1"/>
    <property type="match status" value="1"/>
</dbReference>
<dbReference type="GO" id="GO:0036440">
    <property type="term" value="F:citrate synthase activity"/>
    <property type="evidence" value="ECO:0007669"/>
    <property type="project" value="UniProtKB-EC"/>
</dbReference>
<evidence type="ECO:0000256" key="2">
    <source>
        <dbReference type="ARBA" id="ARBA00010566"/>
    </source>
</evidence>
<evidence type="ECO:0000256" key="4">
    <source>
        <dbReference type="ARBA" id="ARBA00022679"/>
    </source>
</evidence>
<keyword evidence="6" id="KW-1185">Reference proteome</keyword>
<dbReference type="CDD" id="cd06100">
    <property type="entry name" value="CCL_ACL-C"/>
    <property type="match status" value="1"/>
</dbReference>
<evidence type="ECO:0000256" key="1">
    <source>
        <dbReference type="ARBA" id="ARBA00004751"/>
    </source>
</evidence>
<organism evidence="5 6">
    <name type="scientific">Pseudorhodoplanes sinuspersici</name>
    <dbReference type="NCBI Taxonomy" id="1235591"/>
    <lineage>
        <taxon>Bacteria</taxon>
        <taxon>Pseudomonadati</taxon>
        <taxon>Pseudomonadota</taxon>
        <taxon>Alphaproteobacteria</taxon>
        <taxon>Hyphomicrobiales</taxon>
        <taxon>Pseudorhodoplanes</taxon>
    </lineage>
</organism>
<accession>A0A1W6ZNA8</accession>
<dbReference type="Proteomes" id="UP000194137">
    <property type="component" value="Chromosome"/>
</dbReference>
<dbReference type="STRING" id="1235591.CAK95_07145"/>
<dbReference type="Gene3D" id="1.10.230.10">
    <property type="entry name" value="Cytochrome P450-Terp, domain 2"/>
    <property type="match status" value="1"/>
</dbReference>
<keyword evidence="5" id="KW-0456">Lyase</keyword>
<dbReference type="AlphaFoldDB" id="A0A1W6ZNA8"/>
<dbReference type="UniPathway" id="UPA00223">
    <property type="reaction ID" value="UER00717"/>
</dbReference>
<dbReference type="EMBL" id="CP021112">
    <property type="protein sequence ID" value="ARP98878.1"/>
    <property type="molecule type" value="Genomic_DNA"/>
</dbReference>